<dbReference type="AlphaFoldDB" id="A0A6B1DPQ7"/>
<dbReference type="Pfam" id="PF01636">
    <property type="entry name" value="APH"/>
    <property type="match status" value="1"/>
</dbReference>
<evidence type="ECO:0000313" key="2">
    <source>
        <dbReference type="EMBL" id="MYD89101.1"/>
    </source>
</evidence>
<keyword evidence="2" id="KW-0808">Transferase</keyword>
<reference evidence="2" key="1">
    <citation type="submission" date="2019-09" db="EMBL/GenBank/DDBJ databases">
        <title>Characterisation of the sponge microbiome using genome-centric metagenomics.</title>
        <authorList>
            <person name="Engelberts J.P."/>
            <person name="Robbins S.J."/>
            <person name="De Goeij J.M."/>
            <person name="Aranda M."/>
            <person name="Bell S.C."/>
            <person name="Webster N.S."/>
        </authorList>
    </citation>
    <scope>NUCLEOTIDE SEQUENCE</scope>
    <source>
        <strain evidence="2">SB0662_bin_9</strain>
    </source>
</reference>
<gene>
    <name evidence="2" type="ORF">F4Y08_02010</name>
</gene>
<dbReference type="Gene3D" id="3.30.200.20">
    <property type="entry name" value="Phosphorylase Kinase, domain 1"/>
    <property type="match status" value="1"/>
</dbReference>
<protein>
    <submittedName>
        <fullName evidence="2">Aminoglycoside phosphotransferase family protein</fullName>
    </submittedName>
</protein>
<proteinExistence type="predicted"/>
<dbReference type="Gene3D" id="3.90.1200.10">
    <property type="match status" value="1"/>
</dbReference>
<feature type="domain" description="Aminoglycoside phosphotransferase" evidence="1">
    <location>
        <begin position="39"/>
        <end position="270"/>
    </location>
</feature>
<organism evidence="2">
    <name type="scientific">Caldilineaceae bacterium SB0662_bin_9</name>
    <dbReference type="NCBI Taxonomy" id="2605258"/>
    <lineage>
        <taxon>Bacteria</taxon>
        <taxon>Bacillati</taxon>
        <taxon>Chloroflexota</taxon>
        <taxon>Caldilineae</taxon>
        <taxon>Caldilineales</taxon>
        <taxon>Caldilineaceae</taxon>
    </lineage>
</organism>
<dbReference type="SUPFAM" id="SSF56112">
    <property type="entry name" value="Protein kinase-like (PK-like)"/>
    <property type="match status" value="1"/>
</dbReference>
<dbReference type="InterPro" id="IPR002575">
    <property type="entry name" value="Aminoglycoside_PTrfase"/>
</dbReference>
<sequence>MSATPETGPDPLDIESPNHLLRWLEEQELAAPGEKIETSVLAGGVSNRTVRVQTGGRDLIVKQALARLRVEDEWFSPTDRILTEFAALGVYGSFLPGQVPEPVRQDPTRNIIAMAAVPEPHANWKTRLLQGFVDPGSWQEFGRMLAHIHDKARPQVDRLPARLQSKMHFHSLRLDPYYLVSGLRVPQAAGFMQNLVNAATNSRNTLVHGDYSPKNVLLQGRRLWLLDFEVSHVGTPWFDVGFALTHALAKALWSPLWRRQFLQGAEAFWSGYQHRSGRAVSQDGGEAAGCRHTVGCLLARAVGRSRLEYLDDAQLARQRSLALRLMANPPATIPDLIREFAGLLGET</sequence>
<evidence type="ECO:0000259" key="1">
    <source>
        <dbReference type="Pfam" id="PF01636"/>
    </source>
</evidence>
<accession>A0A6B1DPQ7</accession>
<name>A0A6B1DPQ7_9CHLR</name>
<dbReference type="InterPro" id="IPR011009">
    <property type="entry name" value="Kinase-like_dom_sf"/>
</dbReference>
<comment type="caution">
    <text evidence="2">The sequence shown here is derived from an EMBL/GenBank/DDBJ whole genome shotgun (WGS) entry which is preliminary data.</text>
</comment>
<dbReference type="GO" id="GO:0016740">
    <property type="term" value="F:transferase activity"/>
    <property type="evidence" value="ECO:0007669"/>
    <property type="project" value="UniProtKB-KW"/>
</dbReference>
<dbReference type="EMBL" id="VXPY01000013">
    <property type="protein sequence ID" value="MYD89101.1"/>
    <property type="molecule type" value="Genomic_DNA"/>
</dbReference>